<reference evidence="3" key="1">
    <citation type="submission" date="2016-11" db="UniProtKB">
        <authorList>
            <consortium name="WormBaseParasite"/>
        </authorList>
    </citation>
    <scope>IDENTIFICATION</scope>
</reference>
<dbReference type="AlphaFoldDB" id="A0A1I7USD4"/>
<keyword evidence="1" id="KW-0472">Membrane</keyword>
<dbReference type="Proteomes" id="UP000095282">
    <property type="component" value="Unplaced"/>
</dbReference>
<protein>
    <submittedName>
        <fullName evidence="3">Integral membrane protein</fullName>
    </submittedName>
</protein>
<feature type="transmembrane region" description="Helical" evidence="1">
    <location>
        <begin position="133"/>
        <end position="155"/>
    </location>
</feature>
<keyword evidence="1" id="KW-0812">Transmembrane</keyword>
<name>A0A1I7USD4_9PELO</name>
<organism evidence="2 3">
    <name type="scientific">Caenorhabditis tropicalis</name>
    <dbReference type="NCBI Taxonomy" id="1561998"/>
    <lineage>
        <taxon>Eukaryota</taxon>
        <taxon>Metazoa</taxon>
        <taxon>Ecdysozoa</taxon>
        <taxon>Nematoda</taxon>
        <taxon>Chromadorea</taxon>
        <taxon>Rhabditida</taxon>
        <taxon>Rhabditina</taxon>
        <taxon>Rhabditomorpha</taxon>
        <taxon>Rhabditoidea</taxon>
        <taxon>Rhabditidae</taxon>
        <taxon>Peloderinae</taxon>
        <taxon>Caenorhabditis</taxon>
    </lineage>
</organism>
<accession>A0A1I7USD4</accession>
<sequence length="202" mass="23223">MPQVLDWGGQSYELRHQAHFRKHHKRSLWASFLLEGLCLYSTTASFIYAKYILQHHPTNLGTATPAISMVIFKMVACLIQLRIIQMIKARTFYALRKAMGLHIFIKGCQTVMGLVDCFMVLIALFITKGEHSMLTYAGTSLAIISVLYTFAMMVVTRFVYFPHIAFYDNAEKLARQNEKLTQEKQEEYVKAMARSNIEIITL</sequence>
<evidence type="ECO:0000313" key="3">
    <source>
        <dbReference type="WBParaSite" id="Csp11.Scaffold630.g18865.t1"/>
    </source>
</evidence>
<keyword evidence="2" id="KW-1185">Reference proteome</keyword>
<feature type="transmembrane region" description="Helical" evidence="1">
    <location>
        <begin position="63"/>
        <end position="83"/>
    </location>
</feature>
<evidence type="ECO:0000313" key="2">
    <source>
        <dbReference type="Proteomes" id="UP000095282"/>
    </source>
</evidence>
<dbReference type="WBParaSite" id="Csp11.Scaffold630.g18865.t1">
    <property type="protein sequence ID" value="Csp11.Scaffold630.g18865.t1"/>
    <property type="gene ID" value="Csp11.Scaffold630.g18865"/>
</dbReference>
<feature type="transmembrane region" description="Helical" evidence="1">
    <location>
        <begin position="103"/>
        <end position="127"/>
    </location>
</feature>
<evidence type="ECO:0000256" key="1">
    <source>
        <dbReference type="SAM" id="Phobius"/>
    </source>
</evidence>
<feature type="transmembrane region" description="Helical" evidence="1">
    <location>
        <begin position="28"/>
        <end position="51"/>
    </location>
</feature>
<keyword evidence="1" id="KW-1133">Transmembrane helix</keyword>
<proteinExistence type="predicted"/>